<evidence type="ECO:0000313" key="9">
    <source>
        <dbReference type="EMBL" id="UWZ84577.1"/>
    </source>
</evidence>
<dbReference type="GO" id="GO:1990281">
    <property type="term" value="C:efflux pump complex"/>
    <property type="evidence" value="ECO:0007669"/>
    <property type="project" value="TreeGrafter"/>
</dbReference>
<dbReference type="RefSeq" id="WP_260794084.1">
    <property type="nucleotide sequence ID" value="NZ_CP093313.1"/>
</dbReference>
<dbReference type="GO" id="GO:0009279">
    <property type="term" value="C:cell outer membrane"/>
    <property type="evidence" value="ECO:0007669"/>
    <property type="project" value="UniProtKB-SubCell"/>
</dbReference>
<evidence type="ECO:0000256" key="6">
    <source>
        <dbReference type="ARBA" id="ARBA00023136"/>
    </source>
</evidence>
<accession>A0A9J7BPW5</accession>
<keyword evidence="4" id="KW-1134">Transmembrane beta strand</keyword>
<dbReference type="Gene3D" id="1.20.1600.10">
    <property type="entry name" value="Outer membrane efflux proteins (OEP)"/>
    <property type="match status" value="1"/>
</dbReference>
<organism evidence="9 10">
    <name type="scientific">Occallatibacter riparius</name>
    <dbReference type="NCBI Taxonomy" id="1002689"/>
    <lineage>
        <taxon>Bacteria</taxon>
        <taxon>Pseudomonadati</taxon>
        <taxon>Acidobacteriota</taxon>
        <taxon>Terriglobia</taxon>
        <taxon>Terriglobales</taxon>
        <taxon>Acidobacteriaceae</taxon>
        <taxon>Occallatibacter</taxon>
    </lineage>
</organism>
<keyword evidence="5" id="KW-0812">Transmembrane</keyword>
<keyword evidence="8" id="KW-0732">Signal</keyword>
<evidence type="ECO:0000256" key="1">
    <source>
        <dbReference type="ARBA" id="ARBA00004442"/>
    </source>
</evidence>
<dbReference type="AlphaFoldDB" id="A0A9J7BPW5"/>
<evidence type="ECO:0000256" key="2">
    <source>
        <dbReference type="ARBA" id="ARBA00007613"/>
    </source>
</evidence>
<dbReference type="InterPro" id="IPR003423">
    <property type="entry name" value="OMP_efflux"/>
</dbReference>
<proteinExistence type="inferred from homology"/>
<dbReference type="Pfam" id="PF02321">
    <property type="entry name" value="OEP"/>
    <property type="match status" value="2"/>
</dbReference>
<keyword evidence="10" id="KW-1185">Reference proteome</keyword>
<keyword evidence="3" id="KW-0813">Transport</keyword>
<dbReference type="EMBL" id="CP093313">
    <property type="protein sequence ID" value="UWZ84577.1"/>
    <property type="molecule type" value="Genomic_DNA"/>
</dbReference>
<keyword evidence="7" id="KW-0998">Cell outer membrane</keyword>
<keyword evidence="6" id="KW-0472">Membrane</keyword>
<name>A0A9J7BPW5_9BACT</name>
<dbReference type="KEGG" id="orp:MOP44_01270"/>
<evidence type="ECO:0000313" key="10">
    <source>
        <dbReference type="Proteomes" id="UP001059380"/>
    </source>
</evidence>
<dbReference type="GO" id="GO:0015288">
    <property type="term" value="F:porin activity"/>
    <property type="evidence" value="ECO:0007669"/>
    <property type="project" value="TreeGrafter"/>
</dbReference>
<reference evidence="9" key="1">
    <citation type="submission" date="2021-04" db="EMBL/GenBank/DDBJ databases">
        <title>Phylogenetic analysis of Acidobacteriaceae.</title>
        <authorList>
            <person name="Qiu L."/>
            <person name="Zhang Q."/>
        </authorList>
    </citation>
    <scope>NUCLEOTIDE SEQUENCE</scope>
    <source>
        <strain evidence="9">DSM 25168</strain>
    </source>
</reference>
<dbReference type="Proteomes" id="UP001059380">
    <property type="component" value="Chromosome"/>
</dbReference>
<dbReference type="PANTHER" id="PTHR30026">
    <property type="entry name" value="OUTER MEMBRANE PROTEIN TOLC"/>
    <property type="match status" value="1"/>
</dbReference>
<feature type="signal peptide" evidence="8">
    <location>
        <begin position="1"/>
        <end position="25"/>
    </location>
</feature>
<sequence length="474" mass="50765">MKTAVRRTQIALALSIVSLPLAVSAQDATPSQQTIHEPLTLQAAVQQAADRYPAIRAAEAQKEAARNAIGVAQAAYLPRADMLWQLNRATTNKANLTPLGQGIVPIPTEPARATTDQSQWNTLTGVLFSWQPFDFGVRHAQVGVARFGYESARHAADLTKLDVESAAAGAFFDLVAARQLDKVQQANVQRMEAFSRSIHVLVDNTLRPGADASQADAQLAQARTLLIQAQTQEKVRLETLANLLQISSDQIQIDDAAVMGDVPASSDQSGSVEANPLVEQQTAIRDQAKEQLHLLNRSWVPSFSLYGSVSGLGAGLTSAPVPVFQGGTAGLAPQTYNWLAAAQVTFPAFQIFTLHPQQKAQQAQLSAAEANRTRVMSDVSAQLKEARALLAGARAVAQNTPVELDAARQSERQQQARYQAGLATVIEVSAAESALAQAEGDDAVARLNVWRGLAGVAEEEGDLNPFLQLLQRKP</sequence>
<gene>
    <name evidence="9" type="ORF">MOP44_01270</name>
</gene>
<evidence type="ECO:0000256" key="5">
    <source>
        <dbReference type="ARBA" id="ARBA00022692"/>
    </source>
</evidence>
<evidence type="ECO:0000256" key="8">
    <source>
        <dbReference type="SAM" id="SignalP"/>
    </source>
</evidence>
<protein>
    <submittedName>
        <fullName evidence="9">TolC family protein</fullName>
    </submittedName>
</protein>
<dbReference type="GO" id="GO:0015562">
    <property type="term" value="F:efflux transmembrane transporter activity"/>
    <property type="evidence" value="ECO:0007669"/>
    <property type="project" value="InterPro"/>
</dbReference>
<dbReference type="SUPFAM" id="SSF56954">
    <property type="entry name" value="Outer membrane efflux proteins (OEP)"/>
    <property type="match status" value="1"/>
</dbReference>
<evidence type="ECO:0000256" key="4">
    <source>
        <dbReference type="ARBA" id="ARBA00022452"/>
    </source>
</evidence>
<comment type="subcellular location">
    <subcellularLocation>
        <location evidence="1">Cell outer membrane</location>
    </subcellularLocation>
</comment>
<evidence type="ECO:0000256" key="3">
    <source>
        <dbReference type="ARBA" id="ARBA00022448"/>
    </source>
</evidence>
<comment type="similarity">
    <text evidence="2">Belongs to the outer membrane factor (OMF) (TC 1.B.17) family.</text>
</comment>
<evidence type="ECO:0000256" key="7">
    <source>
        <dbReference type="ARBA" id="ARBA00023237"/>
    </source>
</evidence>
<feature type="chain" id="PRO_5039898019" evidence="8">
    <location>
        <begin position="26"/>
        <end position="474"/>
    </location>
</feature>
<dbReference type="InterPro" id="IPR051906">
    <property type="entry name" value="TolC-like"/>
</dbReference>
<dbReference type="PANTHER" id="PTHR30026:SF20">
    <property type="entry name" value="OUTER MEMBRANE PROTEIN TOLC"/>
    <property type="match status" value="1"/>
</dbReference>